<dbReference type="CDD" id="cd01099">
    <property type="entry name" value="PAN_AP_HGF"/>
    <property type="match status" value="1"/>
</dbReference>
<dbReference type="InterPro" id="IPR056953">
    <property type="entry name" value="CUT_N"/>
</dbReference>
<dbReference type="Pfam" id="PF25057">
    <property type="entry name" value="CUT_N"/>
    <property type="match status" value="1"/>
</dbReference>
<dbReference type="PANTHER" id="PTHR47327:SF8">
    <property type="entry name" value="FI17836P1"/>
    <property type="match status" value="1"/>
</dbReference>
<feature type="domain" description="ZP" evidence="3">
    <location>
        <begin position="320"/>
        <end position="549"/>
    </location>
</feature>
<dbReference type="EMBL" id="JANEYG010000024">
    <property type="protein sequence ID" value="KAJ8918619.1"/>
    <property type="molecule type" value="Genomic_DNA"/>
</dbReference>
<reference evidence="4 5" key="1">
    <citation type="journal article" date="2023" name="Insect Mol. Biol.">
        <title>Genome sequencing provides insights into the evolution of gene families encoding plant cell wall-degrading enzymes in longhorned beetles.</title>
        <authorList>
            <person name="Shin N.R."/>
            <person name="Okamura Y."/>
            <person name="Kirsch R."/>
            <person name="Pauchet Y."/>
        </authorList>
    </citation>
    <scope>NUCLEOTIDE SEQUENCE [LARGE SCALE GENOMIC DNA]</scope>
    <source>
        <strain evidence="4">EAD_L_NR</strain>
    </source>
</reference>
<feature type="transmembrane region" description="Helical" evidence="1">
    <location>
        <begin position="628"/>
        <end position="653"/>
    </location>
</feature>
<feature type="domain" description="Apple" evidence="2">
    <location>
        <begin position="237"/>
        <end position="314"/>
    </location>
</feature>
<comment type="caution">
    <text evidence="4">The sequence shown here is derived from an EMBL/GenBank/DDBJ whole genome shotgun (WGS) entry which is preliminary data.</text>
</comment>
<feature type="domain" description="Apple" evidence="2">
    <location>
        <begin position="127"/>
        <end position="220"/>
    </location>
</feature>
<dbReference type="SUPFAM" id="SSF57414">
    <property type="entry name" value="Hairpin loop containing domain-like"/>
    <property type="match status" value="3"/>
</dbReference>
<evidence type="ECO:0000259" key="3">
    <source>
        <dbReference type="PROSITE" id="PS51034"/>
    </source>
</evidence>
<feature type="domain" description="Apple" evidence="2">
    <location>
        <begin position="30"/>
        <end position="120"/>
    </location>
</feature>
<dbReference type="PROSITE" id="PS51034">
    <property type="entry name" value="ZP_2"/>
    <property type="match status" value="1"/>
</dbReference>
<sequence>MSLKDTIINKITLVLHTRIPRFFSNASFDCPSANIRFEKVLGLRPQNSSHPLLLYQLEKGTPLRPITSECIAKCNSNDECKSFVLYYSIFECYWFHNDIRGVEEASNVIDDDAVWFRKLCFKNVNACDKLWVLERIPGATLIGNNTKVLPKPLTRIDCQQYCFNETDFQCRSVKFKITPGNYGPNSDINGVCTLSNADRHLLPNSYRVSGYDEEYFENQCFSQNNIQDKQDTKNDFCAYEEYDNVTLAHADVLFQRKNKDECQRLCEEFRNFICRGFSIIGNGLCLLHSEDSKTHGPKLLREHAKSTYYERATCLNISVTCSETYMTINYDPEVDFFGKLYMQGFSDDPQCYRIGEGKFSLISLKLPLLSSKCGIIKATGNFNRTLLSGTMIIQYNSVIQTQADRIIKVGCIFNNDSKILIGTGVKISSSTPNQGSMLLNNSSYNTKSPYVEMRVVDLNTHEEISDSQIGQELELIIELNSKNNDRGCPTNLNIFPPLHKLVSENSRQLVANFQAFKFASSPIVRFSVIIQFCSVECPPINCGHNVISYGRRKREIVTHSIQTINGTTIVKINRSEFESRSGLGNELPLEYVMVVRDPKFVSDRLVFGDNKILVAGYDYTTNEVCLDYSLVIGLIITWVVIQICFVVGCVMLVKRYKRYYERECTKQSLEELHKNFGIGFSNLENRRVHWADNDNIL</sequence>
<gene>
    <name evidence="4" type="ORF">NQ315_013125</name>
</gene>
<dbReference type="InterPro" id="IPR052774">
    <property type="entry name" value="Celegans_DevNeuronal_Protein"/>
</dbReference>
<organism evidence="4 5">
    <name type="scientific">Exocentrus adspersus</name>
    <dbReference type="NCBI Taxonomy" id="1586481"/>
    <lineage>
        <taxon>Eukaryota</taxon>
        <taxon>Metazoa</taxon>
        <taxon>Ecdysozoa</taxon>
        <taxon>Arthropoda</taxon>
        <taxon>Hexapoda</taxon>
        <taxon>Insecta</taxon>
        <taxon>Pterygota</taxon>
        <taxon>Neoptera</taxon>
        <taxon>Endopterygota</taxon>
        <taxon>Coleoptera</taxon>
        <taxon>Polyphaga</taxon>
        <taxon>Cucujiformia</taxon>
        <taxon>Chrysomeloidea</taxon>
        <taxon>Cerambycidae</taxon>
        <taxon>Lamiinae</taxon>
        <taxon>Acanthocinini</taxon>
        <taxon>Exocentrus</taxon>
    </lineage>
</organism>
<dbReference type="Proteomes" id="UP001159042">
    <property type="component" value="Unassembled WGS sequence"/>
</dbReference>
<protein>
    <submittedName>
        <fullName evidence="4">Uncharacterized protein</fullName>
    </submittedName>
</protein>
<keyword evidence="1" id="KW-1133">Transmembrane helix</keyword>
<evidence type="ECO:0000256" key="1">
    <source>
        <dbReference type="SAM" id="Phobius"/>
    </source>
</evidence>
<keyword evidence="5" id="KW-1185">Reference proteome</keyword>
<dbReference type="SMART" id="SM00241">
    <property type="entry name" value="ZP"/>
    <property type="match status" value="1"/>
</dbReference>
<proteinExistence type="predicted"/>
<evidence type="ECO:0000313" key="4">
    <source>
        <dbReference type="EMBL" id="KAJ8918619.1"/>
    </source>
</evidence>
<dbReference type="Gene3D" id="3.50.4.10">
    <property type="entry name" value="Hepatocyte Growth Factor"/>
    <property type="match status" value="2"/>
</dbReference>
<dbReference type="AlphaFoldDB" id="A0AAV8VWQ0"/>
<accession>A0AAV8VWQ0</accession>
<evidence type="ECO:0000259" key="2">
    <source>
        <dbReference type="PROSITE" id="PS50948"/>
    </source>
</evidence>
<name>A0AAV8VWQ0_9CUCU</name>
<keyword evidence="1" id="KW-0812">Transmembrane</keyword>
<dbReference type="PROSITE" id="PS50948">
    <property type="entry name" value="PAN"/>
    <property type="match status" value="3"/>
</dbReference>
<dbReference type="PANTHER" id="PTHR47327">
    <property type="entry name" value="FI18240P1-RELATED"/>
    <property type="match status" value="1"/>
</dbReference>
<dbReference type="Pfam" id="PF00024">
    <property type="entry name" value="PAN_1"/>
    <property type="match status" value="3"/>
</dbReference>
<keyword evidence="1" id="KW-0472">Membrane</keyword>
<dbReference type="SMART" id="SM00473">
    <property type="entry name" value="PAN_AP"/>
    <property type="match status" value="3"/>
</dbReference>
<evidence type="ECO:0000313" key="5">
    <source>
        <dbReference type="Proteomes" id="UP001159042"/>
    </source>
</evidence>
<dbReference type="InterPro" id="IPR001507">
    <property type="entry name" value="ZP_dom"/>
</dbReference>
<dbReference type="InterPro" id="IPR003609">
    <property type="entry name" value="Pan_app"/>
</dbReference>
<dbReference type="GO" id="GO:0009653">
    <property type="term" value="P:anatomical structure morphogenesis"/>
    <property type="evidence" value="ECO:0007669"/>
    <property type="project" value="TreeGrafter"/>
</dbReference>